<dbReference type="GO" id="GO:0015188">
    <property type="term" value="F:L-isoleucine transmembrane transporter activity"/>
    <property type="evidence" value="ECO:0007669"/>
    <property type="project" value="TreeGrafter"/>
</dbReference>
<reference evidence="5 6" key="2">
    <citation type="journal article" date="2011" name="ISME J.">
        <title>RNA-seq reveals cooperative metabolic interactions between two termite-gut spirochete species in co-culture.</title>
        <authorList>
            <person name="Rosenthal A.Z."/>
            <person name="Matson E.G."/>
            <person name="Eldar A."/>
            <person name="Leadbetter J.R."/>
        </authorList>
    </citation>
    <scope>NUCLEOTIDE SEQUENCE [LARGE SCALE GENOMIC DNA]</scope>
    <source>
        <strain evidence="6">ATCC BAA-888 / DSM 13862 / ZAS-9</strain>
    </source>
</reference>
<sequence>MMENHLEIKSLTHRFGGLQALTDINLSLERGQIVGLIGPNGAGKTTVFNLVSGFYIPSEGDILVHGKRINAKKPHEIAAMKIGRTFQNIRLWSEMTVLDNIRISQHYCLGYGVLDAFLHTKKYKKREEEIKKSSMELLEVFKLADLAMEYPKNLPYGIQRRVEIARALSLQPDLLMLDEPAAGLSTADTIELIDYIRWIHDKFNLTIWMIEHQMEVIMTLCEKITVIDFGKEIASGSPAEIKSNPKVINAYLGDGTI</sequence>
<keyword evidence="6" id="KW-1185">Reference proteome</keyword>
<dbReference type="SUPFAM" id="SSF52540">
    <property type="entry name" value="P-loop containing nucleoside triphosphate hydrolases"/>
    <property type="match status" value="1"/>
</dbReference>
<dbReference type="EMBL" id="CP001841">
    <property type="protein sequence ID" value="AEF81402.1"/>
    <property type="molecule type" value="Genomic_DNA"/>
</dbReference>
<dbReference type="PANTHER" id="PTHR45772">
    <property type="entry name" value="CONSERVED COMPONENT OF ABC TRANSPORTER FOR NATURAL AMINO ACIDS-RELATED"/>
    <property type="match status" value="1"/>
</dbReference>
<dbReference type="InParanoid" id="F5YFY2"/>
<proteinExistence type="predicted"/>
<evidence type="ECO:0000256" key="2">
    <source>
        <dbReference type="ARBA" id="ARBA00022741"/>
    </source>
</evidence>
<reference evidence="6" key="1">
    <citation type="submission" date="2009-12" db="EMBL/GenBank/DDBJ databases">
        <title>Complete sequence of Treponema azotonutricium strain ZAS-9.</title>
        <authorList>
            <person name="Tetu S.G."/>
            <person name="Matson E."/>
            <person name="Ren Q."/>
            <person name="Seshadri R."/>
            <person name="Elbourne L."/>
            <person name="Hassan K.A."/>
            <person name="Durkin A."/>
            <person name="Radune D."/>
            <person name="Mohamoud Y."/>
            <person name="Shay R."/>
            <person name="Jin S."/>
            <person name="Zhang X."/>
            <person name="Lucey K."/>
            <person name="Ballor N.R."/>
            <person name="Ottesen E."/>
            <person name="Rosenthal R."/>
            <person name="Allen A."/>
            <person name="Leadbetter J.R."/>
            <person name="Paulsen I.T."/>
        </authorList>
    </citation>
    <scope>NUCLEOTIDE SEQUENCE [LARGE SCALE GENOMIC DNA]</scope>
    <source>
        <strain evidence="6">ATCC BAA-888 / DSM 13862 / ZAS-9</strain>
    </source>
</reference>
<dbReference type="GO" id="GO:0005886">
    <property type="term" value="C:plasma membrane"/>
    <property type="evidence" value="ECO:0007669"/>
    <property type="project" value="TreeGrafter"/>
</dbReference>
<feature type="domain" description="ABC transporter" evidence="4">
    <location>
        <begin position="6"/>
        <end position="254"/>
    </location>
</feature>
<dbReference type="Pfam" id="PF12399">
    <property type="entry name" value="BCA_ABC_TP_C"/>
    <property type="match status" value="1"/>
</dbReference>
<dbReference type="InterPro" id="IPR003439">
    <property type="entry name" value="ABC_transporter-like_ATP-bd"/>
</dbReference>
<dbReference type="eggNOG" id="COG0411">
    <property type="taxonomic scope" value="Bacteria"/>
</dbReference>
<evidence type="ECO:0000256" key="3">
    <source>
        <dbReference type="ARBA" id="ARBA00022840"/>
    </source>
</evidence>
<dbReference type="HOGENOM" id="CLU_000604_1_2_12"/>
<dbReference type="GO" id="GO:0016887">
    <property type="term" value="F:ATP hydrolysis activity"/>
    <property type="evidence" value="ECO:0007669"/>
    <property type="project" value="InterPro"/>
</dbReference>
<gene>
    <name evidence="5" type="ordered locus">TREAZ_1325</name>
</gene>
<dbReference type="InterPro" id="IPR027417">
    <property type="entry name" value="P-loop_NTPase"/>
</dbReference>
<dbReference type="FunFam" id="3.40.50.300:FF:000421">
    <property type="entry name" value="Branched-chain amino acid ABC transporter ATP-binding protein"/>
    <property type="match status" value="1"/>
</dbReference>
<dbReference type="Gene3D" id="3.40.50.300">
    <property type="entry name" value="P-loop containing nucleotide triphosphate hydrolases"/>
    <property type="match status" value="1"/>
</dbReference>
<dbReference type="AlphaFoldDB" id="F5YFY2"/>
<dbReference type="GO" id="GO:0015808">
    <property type="term" value="P:L-alanine transport"/>
    <property type="evidence" value="ECO:0007669"/>
    <property type="project" value="TreeGrafter"/>
</dbReference>
<accession>F5YFY2</accession>
<dbReference type="STRING" id="545695.TREAZ_1325"/>
<dbReference type="Pfam" id="PF00005">
    <property type="entry name" value="ABC_tran"/>
    <property type="match status" value="1"/>
</dbReference>
<dbReference type="GO" id="GO:0005304">
    <property type="term" value="F:L-valine transmembrane transporter activity"/>
    <property type="evidence" value="ECO:0007669"/>
    <property type="project" value="TreeGrafter"/>
</dbReference>
<keyword evidence="2" id="KW-0547">Nucleotide-binding</keyword>
<dbReference type="PANTHER" id="PTHR45772:SF7">
    <property type="entry name" value="AMINO ACID ABC TRANSPORTER ATP-BINDING PROTEIN"/>
    <property type="match status" value="1"/>
</dbReference>
<dbReference type="GO" id="GO:0005524">
    <property type="term" value="F:ATP binding"/>
    <property type="evidence" value="ECO:0007669"/>
    <property type="project" value="UniProtKB-KW"/>
</dbReference>
<organism evidence="5 6">
    <name type="scientific">Leadbettera azotonutricia (strain ATCC BAA-888 / DSM 13862 / ZAS-9)</name>
    <name type="common">Treponema azotonutricium</name>
    <dbReference type="NCBI Taxonomy" id="545695"/>
    <lineage>
        <taxon>Bacteria</taxon>
        <taxon>Pseudomonadati</taxon>
        <taxon>Spirochaetota</taxon>
        <taxon>Spirochaetia</taxon>
        <taxon>Spirochaetales</taxon>
        <taxon>Breznakiellaceae</taxon>
        <taxon>Leadbettera</taxon>
    </lineage>
</organism>
<dbReference type="InterPro" id="IPR032823">
    <property type="entry name" value="BCA_ABC_TP_C"/>
</dbReference>
<dbReference type="RefSeq" id="WP_015710675.1">
    <property type="nucleotide sequence ID" value="NC_015577.1"/>
</dbReference>
<dbReference type="GO" id="GO:1903805">
    <property type="term" value="P:L-valine import across plasma membrane"/>
    <property type="evidence" value="ECO:0007669"/>
    <property type="project" value="TreeGrafter"/>
</dbReference>
<dbReference type="SMART" id="SM00382">
    <property type="entry name" value="AAA"/>
    <property type="match status" value="1"/>
</dbReference>
<dbReference type="GO" id="GO:0042941">
    <property type="term" value="P:D-alanine transmembrane transport"/>
    <property type="evidence" value="ECO:0007669"/>
    <property type="project" value="TreeGrafter"/>
</dbReference>
<dbReference type="GO" id="GO:0015192">
    <property type="term" value="F:L-phenylalanine transmembrane transporter activity"/>
    <property type="evidence" value="ECO:0007669"/>
    <property type="project" value="TreeGrafter"/>
</dbReference>
<evidence type="ECO:0000259" key="4">
    <source>
        <dbReference type="PROSITE" id="PS50893"/>
    </source>
</evidence>
<evidence type="ECO:0000313" key="5">
    <source>
        <dbReference type="EMBL" id="AEF81402.1"/>
    </source>
</evidence>
<dbReference type="PROSITE" id="PS50893">
    <property type="entry name" value="ABC_TRANSPORTER_2"/>
    <property type="match status" value="1"/>
</dbReference>
<keyword evidence="1" id="KW-0813">Transport</keyword>
<dbReference type="CDD" id="cd03219">
    <property type="entry name" value="ABC_Mj1267_LivG_branched"/>
    <property type="match status" value="1"/>
</dbReference>
<evidence type="ECO:0000313" key="6">
    <source>
        <dbReference type="Proteomes" id="UP000009222"/>
    </source>
</evidence>
<keyword evidence="3 5" id="KW-0067">ATP-binding</keyword>
<dbReference type="InterPro" id="IPR051120">
    <property type="entry name" value="ABC_AA/LPS_Transport"/>
</dbReference>
<dbReference type="GO" id="GO:1903806">
    <property type="term" value="P:L-isoleucine import across plasma membrane"/>
    <property type="evidence" value="ECO:0007669"/>
    <property type="project" value="TreeGrafter"/>
</dbReference>
<dbReference type="InterPro" id="IPR003593">
    <property type="entry name" value="AAA+_ATPase"/>
</dbReference>
<protein>
    <submittedName>
        <fullName evidence="5">High affinity branched-chain amino acid ABC transporter, ATP-binding protein</fullName>
    </submittedName>
</protein>
<dbReference type="KEGG" id="taz:TREAZ_1325"/>
<name>F5YFY2_LEAAZ</name>
<dbReference type="Proteomes" id="UP000009222">
    <property type="component" value="Chromosome"/>
</dbReference>
<evidence type="ECO:0000256" key="1">
    <source>
        <dbReference type="ARBA" id="ARBA00022448"/>
    </source>
</evidence>